<dbReference type="InterPro" id="IPR016833">
    <property type="entry name" value="Put_Na-Bile_cotransptr"/>
</dbReference>
<comment type="caution">
    <text evidence="2">The sequence shown here is derived from an EMBL/GenBank/DDBJ whole genome shotgun (WGS) entry which is preliminary data.</text>
</comment>
<dbReference type="AlphaFoldDB" id="A0A6L6IUW1"/>
<feature type="transmembrane region" description="Helical" evidence="1">
    <location>
        <begin position="208"/>
        <end position="226"/>
    </location>
</feature>
<feature type="transmembrane region" description="Helical" evidence="1">
    <location>
        <begin position="31"/>
        <end position="51"/>
    </location>
</feature>
<gene>
    <name evidence="2" type="ORF">GL284_05135</name>
</gene>
<protein>
    <submittedName>
        <fullName evidence="2">Bile acid:sodium symporter</fullName>
    </submittedName>
</protein>
<evidence type="ECO:0000313" key="2">
    <source>
        <dbReference type="EMBL" id="MTH63649.1"/>
    </source>
</evidence>
<dbReference type="Pfam" id="PF13593">
    <property type="entry name" value="SBF_like"/>
    <property type="match status" value="1"/>
</dbReference>
<keyword evidence="3" id="KW-1185">Reference proteome</keyword>
<dbReference type="Gene3D" id="1.20.1530.20">
    <property type="match status" value="1"/>
</dbReference>
<keyword evidence="1" id="KW-0812">Transmembrane</keyword>
<feature type="transmembrane region" description="Helical" evidence="1">
    <location>
        <begin position="169"/>
        <end position="187"/>
    </location>
</feature>
<organism evidence="2 3">
    <name type="scientific">Paracoccus shanxieyensis</name>
    <dbReference type="NCBI Taxonomy" id="2675752"/>
    <lineage>
        <taxon>Bacteria</taxon>
        <taxon>Pseudomonadati</taxon>
        <taxon>Pseudomonadota</taxon>
        <taxon>Alphaproteobacteria</taxon>
        <taxon>Rhodobacterales</taxon>
        <taxon>Paracoccaceae</taxon>
        <taxon>Paracoccus</taxon>
    </lineage>
</organism>
<accession>A0A6L6IUW1</accession>
<feature type="transmembrane region" description="Helical" evidence="1">
    <location>
        <begin position="128"/>
        <end position="149"/>
    </location>
</feature>
<dbReference type="PANTHER" id="PTHR18640">
    <property type="entry name" value="SOLUTE CARRIER FAMILY 10 MEMBER 7"/>
    <property type="match status" value="1"/>
</dbReference>
<dbReference type="RefSeq" id="WP_155043589.1">
    <property type="nucleotide sequence ID" value="NZ_WMIH01000003.1"/>
</dbReference>
<dbReference type="EMBL" id="WMII01000004">
    <property type="protein sequence ID" value="MTH63649.1"/>
    <property type="molecule type" value="Genomic_DNA"/>
</dbReference>
<keyword evidence="1" id="KW-1133">Transmembrane helix</keyword>
<name>A0A6L6IUW1_9RHOB</name>
<feature type="transmembrane region" description="Helical" evidence="1">
    <location>
        <begin position="298"/>
        <end position="317"/>
    </location>
</feature>
<sequence length="323" mass="34129">MKHLNRIGIDGYMLLLIATAIMGLILPARGIAAMGLGHATFWAVTLLFFVYGAKLDPAAVKAGMLNLRLQSLTFLATYLLFPVLGLLLAAIFGGVLGPELTLGLLFLSVLPSTVQSSIAFTSMAGGNIPAAICAASLSNIIGVALTPLLVAKLLHVEGGGVSWDAIEKIGLQILLPFIVGQIMRPWIGKFVRRHKILTMIVDRGSILLIVYAAFSAGTVSGLWSQIPAQSMVLAFMVIVIFLALAMVIMKLAGRAFGLPAPDQAVLFFCGSTKSLASGLPIASAIFPAATVGATVLPVMMYHMLQLLVCSFIAQRLARRVAKT</sequence>
<feature type="transmembrane region" description="Helical" evidence="1">
    <location>
        <begin position="102"/>
        <end position="121"/>
    </location>
</feature>
<dbReference type="Proteomes" id="UP000478740">
    <property type="component" value="Unassembled WGS sequence"/>
</dbReference>
<feature type="transmembrane region" description="Helical" evidence="1">
    <location>
        <begin position="72"/>
        <end position="96"/>
    </location>
</feature>
<dbReference type="PIRSF" id="PIRSF026166">
    <property type="entry name" value="UCP026166"/>
    <property type="match status" value="1"/>
</dbReference>
<reference evidence="2 3" key="1">
    <citation type="submission" date="2019-11" db="EMBL/GenBank/DDBJ databases">
        <authorList>
            <person name="Dong K."/>
        </authorList>
    </citation>
    <scope>NUCLEOTIDE SEQUENCE [LARGE SCALE GENOMIC DNA]</scope>
    <source>
        <strain evidence="2 3">DK608</strain>
    </source>
</reference>
<dbReference type="PANTHER" id="PTHR18640:SF5">
    <property type="entry name" value="SODIUM_BILE ACID COTRANSPORTER 7"/>
    <property type="match status" value="1"/>
</dbReference>
<proteinExistence type="predicted"/>
<feature type="transmembrane region" description="Helical" evidence="1">
    <location>
        <begin position="232"/>
        <end position="252"/>
    </location>
</feature>
<dbReference type="GO" id="GO:0005886">
    <property type="term" value="C:plasma membrane"/>
    <property type="evidence" value="ECO:0007669"/>
    <property type="project" value="TreeGrafter"/>
</dbReference>
<feature type="transmembrane region" description="Helical" evidence="1">
    <location>
        <begin position="264"/>
        <end position="286"/>
    </location>
</feature>
<feature type="transmembrane region" description="Helical" evidence="1">
    <location>
        <begin position="7"/>
        <end position="25"/>
    </location>
</feature>
<evidence type="ECO:0000256" key="1">
    <source>
        <dbReference type="SAM" id="Phobius"/>
    </source>
</evidence>
<keyword evidence="1" id="KW-0472">Membrane</keyword>
<evidence type="ECO:0000313" key="3">
    <source>
        <dbReference type="Proteomes" id="UP000478740"/>
    </source>
</evidence>
<dbReference type="InterPro" id="IPR038770">
    <property type="entry name" value="Na+/solute_symporter_sf"/>
</dbReference>